<name>A0A1Q9G717_9GAMM</name>
<sequence>MLKSTLEAFSDKNGQARQTAIAGTVELSNLIPPTVSYESRGNVLLIGEQETITALKSQFSALNSVTLLATEQSAKADMASKGENLYFSSQVKVKGYLGAFEVTCRVGGINSGSASEANAETENTEAFANLAKIAIGRDCFDLVVDMTPEGVVETEIPAPGYYGVGAGKAKLANVVEDLPDMLGTFDKPKYFRLNPDLCAHSSRGVSGCDRCVDACPAGALSSNGHAIEINPYLCQGVGTCATACPTEAISYALPDPDNTQHFVSRLLNRYQQEGGEKPTLLIYGNRDEQYVVNALAKLPSTVIPVALEELATVGIDTWFSALAYGAHQVLLATNTAYIPVTIDRVLSDELSVAQTFLTVLGYKADRIALFDLASAASFKPFDTPLLPTATTSSVERLEGSKREKLFAVLELLYSAAEKKPVRSDVPANAPYGSVECQSDDCTLCMGCVAVCPTRALHAIGDRPGLLFIEEDCVQCGMCEKACPEKVIALKPGLNWNKAERQEARVVYEEEAACCTSCGNPFAPASMVKMLTEKLQGHSQFQGEAIRRLAMCEDCRVRDVFSKIDADPESQLRV</sequence>
<evidence type="ECO:0000313" key="6">
    <source>
        <dbReference type="EMBL" id="OLQ70071.1"/>
    </source>
</evidence>
<comment type="caution">
    <text evidence="6">The sequence shown here is derived from an EMBL/GenBank/DDBJ whole genome shotgun (WGS) entry which is preliminary data.</text>
</comment>
<keyword evidence="2" id="KW-0479">Metal-binding</keyword>
<keyword evidence="3" id="KW-0408">Iron</keyword>
<dbReference type="PROSITE" id="PS00198">
    <property type="entry name" value="4FE4S_FER_1"/>
    <property type="match status" value="1"/>
</dbReference>
<keyword evidence="4" id="KW-0411">Iron-sulfur</keyword>
<gene>
    <name evidence="6" type="ORF">BIT28_11095</name>
</gene>
<evidence type="ECO:0000313" key="7">
    <source>
        <dbReference type="Proteomes" id="UP000186905"/>
    </source>
</evidence>
<keyword evidence="1" id="KW-0004">4Fe-4S</keyword>
<evidence type="ECO:0000259" key="5">
    <source>
        <dbReference type="PROSITE" id="PS51379"/>
    </source>
</evidence>
<dbReference type="Proteomes" id="UP000186905">
    <property type="component" value="Unassembled WGS sequence"/>
</dbReference>
<organism evidence="6 7">
    <name type="scientific">Photobacterium proteolyticum</name>
    <dbReference type="NCBI Taxonomy" id="1903952"/>
    <lineage>
        <taxon>Bacteria</taxon>
        <taxon>Pseudomonadati</taxon>
        <taxon>Pseudomonadota</taxon>
        <taxon>Gammaproteobacteria</taxon>
        <taxon>Vibrionales</taxon>
        <taxon>Vibrionaceae</taxon>
        <taxon>Photobacterium</taxon>
    </lineage>
</organism>
<dbReference type="PROSITE" id="PS51379">
    <property type="entry name" value="4FE4S_FER_2"/>
    <property type="match status" value="3"/>
</dbReference>
<keyword evidence="7" id="KW-1185">Reference proteome</keyword>
<protein>
    <submittedName>
        <fullName evidence="6">(Fe-S)-binding protein</fullName>
    </submittedName>
</protein>
<accession>A0A1Q9G717</accession>
<dbReference type="InterPro" id="IPR017900">
    <property type="entry name" value="4Fe4S_Fe_S_CS"/>
</dbReference>
<dbReference type="OrthoDB" id="9808559at2"/>
<dbReference type="STRING" id="1903952.BIT28_11095"/>
<feature type="domain" description="4Fe-4S ferredoxin-type" evidence="5">
    <location>
        <begin position="463"/>
        <end position="492"/>
    </location>
</feature>
<dbReference type="InterPro" id="IPR050572">
    <property type="entry name" value="Fe-S_Ferredoxin"/>
</dbReference>
<reference evidence="6 7" key="1">
    <citation type="submission" date="2016-09" db="EMBL/GenBank/DDBJ databases">
        <title>Photobacterium proteolyticum sp. nov. a protease producing bacterium isolated from ocean sediments of Laizhou Bay.</title>
        <authorList>
            <person name="Li Y."/>
        </authorList>
    </citation>
    <scope>NUCLEOTIDE SEQUENCE [LARGE SCALE GENOMIC DNA]</scope>
    <source>
        <strain evidence="6 7">13-12</strain>
    </source>
</reference>
<dbReference type="PANTHER" id="PTHR43687">
    <property type="entry name" value="ADENYLYLSULFATE REDUCTASE, BETA SUBUNIT"/>
    <property type="match status" value="1"/>
</dbReference>
<dbReference type="GO" id="GO:0046872">
    <property type="term" value="F:metal ion binding"/>
    <property type="evidence" value="ECO:0007669"/>
    <property type="project" value="UniProtKB-KW"/>
</dbReference>
<evidence type="ECO:0000256" key="4">
    <source>
        <dbReference type="ARBA" id="ARBA00023014"/>
    </source>
</evidence>
<dbReference type="EMBL" id="MJIL01000099">
    <property type="protein sequence ID" value="OLQ70071.1"/>
    <property type="molecule type" value="Genomic_DNA"/>
</dbReference>
<feature type="domain" description="4Fe-4S ferredoxin-type" evidence="5">
    <location>
        <begin position="225"/>
        <end position="254"/>
    </location>
</feature>
<dbReference type="InterPro" id="IPR017896">
    <property type="entry name" value="4Fe4S_Fe-S-bd"/>
</dbReference>
<evidence type="ECO:0000256" key="3">
    <source>
        <dbReference type="ARBA" id="ARBA00023004"/>
    </source>
</evidence>
<dbReference type="Gene3D" id="3.30.70.20">
    <property type="match status" value="2"/>
</dbReference>
<dbReference type="AlphaFoldDB" id="A0A1Q9G717"/>
<dbReference type="Pfam" id="PF12838">
    <property type="entry name" value="Fer4_7"/>
    <property type="match status" value="1"/>
</dbReference>
<feature type="domain" description="4Fe-4S ferredoxin-type" evidence="5">
    <location>
        <begin position="432"/>
        <end position="461"/>
    </location>
</feature>
<dbReference type="SUPFAM" id="SSF54862">
    <property type="entry name" value="4Fe-4S ferredoxins"/>
    <property type="match status" value="1"/>
</dbReference>
<dbReference type="GO" id="GO:0051539">
    <property type="term" value="F:4 iron, 4 sulfur cluster binding"/>
    <property type="evidence" value="ECO:0007669"/>
    <property type="project" value="UniProtKB-KW"/>
</dbReference>
<proteinExistence type="predicted"/>
<evidence type="ECO:0000256" key="1">
    <source>
        <dbReference type="ARBA" id="ARBA00022485"/>
    </source>
</evidence>
<dbReference type="PANTHER" id="PTHR43687:SF4">
    <property type="entry name" value="BLR5484 PROTEIN"/>
    <property type="match status" value="1"/>
</dbReference>
<dbReference type="Pfam" id="PF00037">
    <property type="entry name" value="Fer4"/>
    <property type="match status" value="1"/>
</dbReference>
<dbReference type="RefSeq" id="WP_075768071.1">
    <property type="nucleotide sequence ID" value="NZ_MJIL01000099.1"/>
</dbReference>
<evidence type="ECO:0000256" key="2">
    <source>
        <dbReference type="ARBA" id="ARBA00022723"/>
    </source>
</evidence>